<name>M1D865_SOLTU</name>
<feature type="region of interest" description="Disordered" evidence="1">
    <location>
        <begin position="1"/>
        <end position="26"/>
    </location>
</feature>
<evidence type="ECO:0000313" key="3">
    <source>
        <dbReference type="Proteomes" id="UP000011115"/>
    </source>
</evidence>
<reference evidence="2" key="2">
    <citation type="submission" date="2015-06" db="UniProtKB">
        <authorList>
            <consortium name="EnsemblPlants"/>
        </authorList>
    </citation>
    <scope>IDENTIFICATION</scope>
    <source>
        <strain evidence="2">DM1-3 516 R44</strain>
    </source>
</reference>
<dbReference type="HOGENOM" id="CLU_2780785_0_0_1"/>
<dbReference type="Gramene" id="PGSC0003DMT400084845">
    <property type="protein sequence ID" value="PGSC0003DMT400084845"/>
    <property type="gene ID" value="PGSC0003DMG400034416"/>
</dbReference>
<organism evidence="2 3">
    <name type="scientific">Solanum tuberosum</name>
    <name type="common">Potato</name>
    <dbReference type="NCBI Taxonomy" id="4113"/>
    <lineage>
        <taxon>Eukaryota</taxon>
        <taxon>Viridiplantae</taxon>
        <taxon>Streptophyta</taxon>
        <taxon>Embryophyta</taxon>
        <taxon>Tracheophyta</taxon>
        <taxon>Spermatophyta</taxon>
        <taxon>Magnoliopsida</taxon>
        <taxon>eudicotyledons</taxon>
        <taxon>Gunneridae</taxon>
        <taxon>Pentapetalae</taxon>
        <taxon>asterids</taxon>
        <taxon>lamiids</taxon>
        <taxon>Solanales</taxon>
        <taxon>Solanaceae</taxon>
        <taxon>Solanoideae</taxon>
        <taxon>Solaneae</taxon>
        <taxon>Solanum</taxon>
    </lineage>
</organism>
<accession>M1D865</accession>
<sequence>MTGRGRVRGPKPPNLSPSEEPRKPLPSVVFHTGCDVSYPACSVPFKYRCILCATSSRDVGSGTQHPDHA</sequence>
<dbReference type="AlphaFoldDB" id="M1D865"/>
<proteinExistence type="predicted"/>
<dbReference type="InParanoid" id="M1D865"/>
<keyword evidence="3" id="KW-1185">Reference proteome</keyword>
<dbReference type="Proteomes" id="UP000011115">
    <property type="component" value="Unassembled WGS sequence"/>
</dbReference>
<evidence type="ECO:0000313" key="2">
    <source>
        <dbReference type="EnsemblPlants" id="PGSC0003DMT400084845"/>
    </source>
</evidence>
<dbReference type="PaxDb" id="4113-PGSC0003DMT400084845"/>
<evidence type="ECO:0000256" key="1">
    <source>
        <dbReference type="SAM" id="MobiDB-lite"/>
    </source>
</evidence>
<protein>
    <submittedName>
        <fullName evidence="2">Uncharacterized protein</fullName>
    </submittedName>
</protein>
<dbReference type="EnsemblPlants" id="PGSC0003DMT400084845">
    <property type="protein sequence ID" value="PGSC0003DMT400084845"/>
    <property type="gene ID" value="PGSC0003DMG400034416"/>
</dbReference>
<reference evidence="3" key="1">
    <citation type="journal article" date="2011" name="Nature">
        <title>Genome sequence and analysis of the tuber crop potato.</title>
        <authorList>
            <consortium name="The Potato Genome Sequencing Consortium"/>
        </authorList>
    </citation>
    <scope>NUCLEOTIDE SEQUENCE [LARGE SCALE GENOMIC DNA]</scope>
    <source>
        <strain evidence="3">cv. DM1-3 516 R44</strain>
    </source>
</reference>